<dbReference type="InterPro" id="IPR015421">
    <property type="entry name" value="PyrdxlP-dep_Trfase_major"/>
</dbReference>
<dbReference type="GO" id="GO:0030170">
    <property type="term" value="F:pyridoxal phosphate binding"/>
    <property type="evidence" value="ECO:0007669"/>
    <property type="project" value="InterPro"/>
</dbReference>
<dbReference type="Proteomes" id="UP000286801">
    <property type="component" value="Unassembled WGS sequence"/>
</dbReference>
<dbReference type="InterPro" id="IPR015424">
    <property type="entry name" value="PyrdxlP-dep_Trfase"/>
</dbReference>
<evidence type="ECO:0000256" key="4">
    <source>
        <dbReference type="ARBA" id="ARBA00022679"/>
    </source>
</evidence>
<dbReference type="Gene3D" id="3.90.1150.10">
    <property type="entry name" value="Aspartate Aminotransferase, domain 1"/>
    <property type="match status" value="1"/>
</dbReference>
<dbReference type="GO" id="GO:0008483">
    <property type="term" value="F:transaminase activity"/>
    <property type="evidence" value="ECO:0007669"/>
    <property type="project" value="UniProtKB-KW"/>
</dbReference>
<keyword evidence="4 7" id="KW-0808">Transferase</keyword>
<dbReference type="EMBL" id="QNZL01000049">
    <property type="protein sequence ID" value="RTZ81094.1"/>
    <property type="molecule type" value="Genomic_DNA"/>
</dbReference>
<dbReference type="Pfam" id="PF00155">
    <property type="entry name" value="Aminotran_1_2"/>
    <property type="match status" value="1"/>
</dbReference>
<dbReference type="CDD" id="cd00609">
    <property type="entry name" value="AAT_like"/>
    <property type="match status" value="1"/>
</dbReference>
<feature type="domain" description="Aminotransferase class I/classII large" evidence="6">
    <location>
        <begin position="33"/>
        <end position="404"/>
    </location>
</feature>
<dbReference type="Gene3D" id="3.40.640.10">
    <property type="entry name" value="Type I PLP-dependent aspartate aminotransferase-like (Major domain)"/>
    <property type="match status" value="1"/>
</dbReference>
<dbReference type="InterPro" id="IPR015422">
    <property type="entry name" value="PyrdxlP-dep_Trfase_small"/>
</dbReference>
<accession>A0A432GBM2</accession>
<dbReference type="InterPro" id="IPR004839">
    <property type="entry name" value="Aminotransferase_I/II_large"/>
</dbReference>
<proteinExistence type="inferred from homology"/>
<dbReference type="InterPro" id="IPR050596">
    <property type="entry name" value="AspAT/PAT-like"/>
</dbReference>
<keyword evidence="3 7" id="KW-0032">Aminotransferase</keyword>
<dbReference type="AlphaFoldDB" id="A0A432GBM2"/>
<evidence type="ECO:0000313" key="7">
    <source>
        <dbReference type="EMBL" id="RTZ81094.1"/>
    </source>
</evidence>
<protein>
    <submittedName>
        <fullName evidence="7">Aspartate aminotransferase</fullName>
    </submittedName>
</protein>
<evidence type="ECO:0000313" key="8">
    <source>
        <dbReference type="Proteomes" id="UP000286801"/>
    </source>
</evidence>
<evidence type="ECO:0000259" key="6">
    <source>
        <dbReference type="Pfam" id="PF00155"/>
    </source>
</evidence>
<gene>
    <name evidence="7" type="ORF">DSY97_01765</name>
</gene>
<evidence type="ECO:0000256" key="2">
    <source>
        <dbReference type="ARBA" id="ARBA00007441"/>
    </source>
</evidence>
<evidence type="ECO:0000256" key="3">
    <source>
        <dbReference type="ARBA" id="ARBA00022576"/>
    </source>
</evidence>
<evidence type="ECO:0000256" key="1">
    <source>
        <dbReference type="ARBA" id="ARBA00001933"/>
    </source>
</evidence>
<dbReference type="SUPFAM" id="SSF53383">
    <property type="entry name" value="PLP-dependent transferases"/>
    <property type="match status" value="1"/>
</dbReference>
<comment type="cofactor">
    <cofactor evidence="1">
        <name>pyridoxal 5'-phosphate</name>
        <dbReference type="ChEBI" id="CHEBI:597326"/>
    </cofactor>
</comment>
<dbReference type="PANTHER" id="PTHR46383">
    <property type="entry name" value="ASPARTATE AMINOTRANSFERASE"/>
    <property type="match status" value="1"/>
</dbReference>
<organism evidence="7 8">
    <name type="scientific">SAR324 cluster bacterium</name>
    <dbReference type="NCBI Taxonomy" id="2024889"/>
    <lineage>
        <taxon>Bacteria</taxon>
        <taxon>Deltaproteobacteria</taxon>
        <taxon>SAR324 cluster</taxon>
    </lineage>
</organism>
<reference evidence="7 8" key="1">
    <citation type="submission" date="2018-06" db="EMBL/GenBank/DDBJ databases">
        <title>Combined omics and stable isotope probing to characterize newly discovered Mariana Back-Arc vent microbial communities.</title>
        <authorList>
            <person name="Trembath-Reichert E."/>
            <person name="Huber J.A."/>
        </authorList>
    </citation>
    <scope>NUCLEOTIDE SEQUENCE [LARGE SCALE GENOMIC DNA]</scope>
    <source>
        <strain evidence="7">MAG 63_1</strain>
    </source>
</reference>
<comment type="similarity">
    <text evidence="2">Belongs to the class-I pyridoxal-phosphate-dependent aminotransferase family.</text>
</comment>
<sequence>MNLFAERNSWIDTENAFKIGPHIVRVEQQKGAVIKLNLGEPDFSVPKHIKDEIKRQLDLDNTHYCDPKGLLSLRTAISNQVNETRGLQTNPEQVVVFPGGKPSIGFAQQVYCNPGDEVIYPSPGFPIYESFIRYVNAIPVPLHLDESENFTFSPADLAHKITAKTKLIYINYPSNPTGGVASKSLLEETARIILERCQPDVRIYSDEIYEKIIFDGQQHHSISSIPEMTERTIIASGFSKTYAWTGGRIGYAVFPTVEEAEVFKRLNINYFSCVPPYNQEAARVALESPLSKESVKKMVETFESRRNLILQQINEIPGISCQKPGGAFYLFPNISGICENLGLIEKHHSLSAEEQSSPANIFQMFALYEHQIAVLDRKSFGKIGADGKHFLRLSIAAEQSVLEEGILRLKNAGEDTNGLDRFLQKRPDLTSA</sequence>
<evidence type="ECO:0000256" key="5">
    <source>
        <dbReference type="ARBA" id="ARBA00022898"/>
    </source>
</evidence>
<comment type="caution">
    <text evidence="7">The sequence shown here is derived from an EMBL/GenBank/DDBJ whole genome shotgun (WGS) entry which is preliminary data.</text>
</comment>
<keyword evidence="5" id="KW-0663">Pyridoxal phosphate</keyword>
<dbReference type="PANTHER" id="PTHR46383:SF1">
    <property type="entry name" value="ASPARTATE AMINOTRANSFERASE"/>
    <property type="match status" value="1"/>
</dbReference>
<dbReference type="GO" id="GO:0006520">
    <property type="term" value="P:amino acid metabolic process"/>
    <property type="evidence" value="ECO:0007669"/>
    <property type="project" value="InterPro"/>
</dbReference>
<name>A0A432GBM2_9DELT</name>